<evidence type="ECO:0000256" key="2">
    <source>
        <dbReference type="SAM" id="SignalP"/>
    </source>
</evidence>
<dbReference type="EMBL" id="BOPF01000009">
    <property type="protein sequence ID" value="GIJ46088.1"/>
    <property type="molecule type" value="Genomic_DNA"/>
</dbReference>
<accession>A0A8J3YLR8</accession>
<dbReference type="AlphaFoldDB" id="A0A8J3YLR8"/>
<organism evidence="3 4">
    <name type="scientific">Virgisporangium aliadipatigenens</name>
    <dbReference type="NCBI Taxonomy" id="741659"/>
    <lineage>
        <taxon>Bacteria</taxon>
        <taxon>Bacillati</taxon>
        <taxon>Actinomycetota</taxon>
        <taxon>Actinomycetes</taxon>
        <taxon>Micromonosporales</taxon>
        <taxon>Micromonosporaceae</taxon>
        <taxon>Virgisporangium</taxon>
    </lineage>
</organism>
<keyword evidence="1" id="KW-1133">Transmembrane helix</keyword>
<keyword evidence="2" id="KW-0732">Signal</keyword>
<evidence type="ECO:0000256" key="1">
    <source>
        <dbReference type="SAM" id="Phobius"/>
    </source>
</evidence>
<proteinExistence type="predicted"/>
<evidence type="ECO:0008006" key="5">
    <source>
        <dbReference type="Google" id="ProtNLM"/>
    </source>
</evidence>
<feature type="transmembrane region" description="Helical" evidence="1">
    <location>
        <begin position="169"/>
        <end position="190"/>
    </location>
</feature>
<keyword evidence="1" id="KW-0812">Transmembrane</keyword>
<keyword evidence="4" id="KW-1185">Reference proteome</keyword>
<feature type="transmembrane region" description="Helical" evidence="1">
    <location>
        <begin position="140"/>
        <end position="162"/>
    </location>
</feature>
<evidence type="ECO:0000313" key="3">
    <source>
        <dbReference type="EMBL" id="GIJ46088.1"/>
    </source>
</evidence>
<gene>
    <name evidence="3" type="ORF">Val02_29740</name>
</gene>
<name>A0A8J3YLR8_9ACTN</name>
<protein>
    <recommendedName>
        <fullName evidence="5">Secreted protein</fullName>
    </recommendedName>
</protein>
<dbReference type="Proteomes" id="UP000619260">
    <property type="component" value="Unassembled WGS sequence"/>
</dbReference>
<comment type="caution">
    <text evidence="3">The sequence shown here is derived from an EMBL/GenBank/DDBJ whole genome shotgun (WGS) entry which is preliminary data.</text>
</comment>
<evidence type="ECO:0000313" key="4">
    <source>
        <dbReference type="Proteomes" id="UP000619260"/>
    </source>
</evidence>
<reference evidence="3" key="1">
    <citation type="submission" date="2021-01" db="EMBL/GenBank/DDBJ databases">
        <title>Whole genome shotgun sequence of Virgisporangium aliadipatigenens NBRC 105644.</title>
        <authorList>
            <person name="Komaki H."/>
            <person name="Tamura T."/>
        </authorList>
    </citation>
    <scope>NUCLEOTIDE SEQUENCE</scope>
    <source>
        <strain evidence="3">NBRC 105644</strain>
    </source>
</reference>
<feature type="chain" id="PRO_5038733036" description="Secreted protein" evidence="2">
    <location>
        <begin position="30"/>
        <end position="446"/>
    </location>
</feature>
<feature type="signal peptide" evidence="2">
    <location>
        <begin position="1"/>
        <end position="29"/>
    </location>
</feature>
<keyword evidence="1" id="KW-0472">Membrane</keyword>
<sequence length="446" mass="45903">MGMSIRSLTAAALALLVSSVAAVPAAAHAPDAAADTVLAQTFAGTELTVALRHPERVPGPLRVDLIAHLPAAAVTIAVSVRPVTSDPVDAVTVSVERDTARTYPVELTVRGTGAHWLELRAPGEVSQLPFRVLVPRAGTAGWLATGAFAATGLLLACALAGAVTGRRALAGLLGGAGATAFVVAATVALLTATLPPAAPEGAALTGTAGPQGRPYAQARIRTEPATPAVGDEFTLRVELTDGSTGRPVDDLVPHHAALAHAVVTSLDGTAFHHVHPRRVAPGRLEVRLRAARPGPHVVTVEVERAESGGQLVSGRFEVTGDARTVAAPPLPQPLPGVPRDVVAGAPVRVEIDTGPGRIQPWLGMAGHLIVRDDAGAFLGHAHELASMNADAAGFAPPDDTVAAYGPTLRFAFTFPAPGRYLVWLQYVRDLRLVTVPYAVNVRAEPA</sequence>